<protein>
    <submittedName>
        <fullName evidence="6">Alkane hydroxylase MAH1</fullName>
    </submittedName>
</protein>
<dbReference type="GO" id="GO:0020037">
    <property type="term" value="F:heme binding"/>
    <property type="evidence" value="ECO:0007669"/>
    <property type="project" value="InterPro"/>
</dbReference>
<sequence length="171" mass="19882">MLPAVLQNLNRVHDYATEVLIECRRTYMFKGPWFSNTDMLFTCDPANIHHVFSKNFSNYPKGPEFRKFFEVLGDGIFNADFELWEIHRRTTLSLLPHSNSTVPWKELFGRRWKPGSFLFLPPPVNRELKLICKIFSKGLLSIISARLCWTMIPAACPSNCLTFLAKRRSVI</sequence>
<comment type="similarity">
    <text evidence="2">Belongs to the cytochrome P450 family.</text>
</comment>
<keyword evidence="5" id="KW-0408">Iron</keyword>
<dbReference type="GO" id="GO:0005506">
    <property type="term" value="F:iron ion binding"/>
    <property type="evidence" value="ECO:0007669"/>
    <property type="project" value="InterPro"/>
</dbReference>
<reference evidence="6" key="1">
    <citation type="submission" date="2020-06" db="EMBL/GenBank/DDBJ databases">
        <authorList>
            <person name="Li T."/>
            <person name="Hu X."/>
            <person name="Zhang T."/>
            <person name="Song X."/>
            <person name="Zhang H."/>
            <person name="Dai N."/>
            <person name="Sheng W."/>
            <person name="Hou X."/>
            <person name="Wei L."/>
        </authorList>
    </citation>
    <scope>NUCLEOTIDE SEQUENCE</scope>
    <source>
        <strain evidence="6">G02</strain>
        <tissue evidence="6">Leaf</tissue>
    </source>
</reference>
<organism evidence="6">
    <name type="scientific">Sesamum radiatum</name>
    <name type="common">Black benniseed</name>
    <dbReference type="NCBI Taxonomy" id="300843"/>
    <lineage>
        <taxon>Eukaryota</taxon>
        <taxon>Viridiplantae</taxon>
        <taxon>Streptophyta</taxon>
        <taxon>Embryophyta</taxon>
        <taxon>Tracheophyta</taxon>
        <taxon>Spermatophyta</taxon>
        <taxon>Magnoliopsida</taxon>
        <taxon>eudicotyledons</taxon>
        <taxon>Gunneridae</taxon>
        <taxon>Pentapetalae</taxon>
        <taxon>asterids</taxon>
        <taxon>lamiids</taxon>
        <taxon>Lamiales</taxon>
        <taxon>Pedaliaceae</taxon>
        <taxon>Sesamum</taxon>
    </lineage>
</organism>
<name>A0AAW2T3S8_SESRA</name>
<evidence type="ECO:0000256" key="1">
    <source>
        <dbReference type="ARBA" id="ARBA00001971"/>
    </source>
</evidence>
<dbReference type="SUPFAM" id="SSF48264">
    <property type="entry name" value="Cytochrome P450"/>
    <property type="match status" value="1"/>
</dbReference>
<accession>A0AAW2T3S8</accession>
<dbReference type="Gene3D" id="1.10.630.10">
    <property type="entry name" value="Cytochrome P450"/>
    <property type="match status" value="1"/>
</dbReference>
<dbReference type="GO" id="GO:0016705">
    <property type="term" value="F:oxidoreductase activity, acting on paired donors, with incorporation or reduction of molecular oxygen"/>
    <property type="evidence" value="ECO:0007669"/>
    <property type="project" value="InterPro"/>
</dbReference>
<dbReference type="EMBL" id="JACGWJ010000009">
    <property type="protein sequence ID" value="KAL0398992.1"/>
    <property type="molecule type" value="Genomic_DNA"/>
</dbReference>
<dbReference type="InterPro" id="IPR036396">
    <property type="entry name" value="Cyt_P450_sf"/>
</dbReference>
<comment type="caution">
    <text evidence="6">The sequence shown here is derived from an EMBL/GenBank/DDBJ whole genome shotgun (WGS) entry which is preliminary data.</text>
</comment>
<dbReference type="GO" id="GO:0004497">
    <property type="term" value="F:monooxygenase activity"/>
    <property type="evidence" value="ECO:0007669"/>
    <property type="project" value="InterPro"/>
</dbReference>
<evidence type="ECO:0000256" key="2">
    <source>
        <dbReference type="ARBA" id="ARBA00010617"/>
    </source>
</evidence>
<dbReference type="PANTHER" id="PTHR24296">
    <property type="entry name" value="CYTOCHROME P450"/>
    <property type="match status" value="1"/>
</dbReference>
<gene>
    <name evidence="6" type="ORF">Sradi_2242500</name>
</gene>
<reference evidence="6" key="2">
    <citation type="journal article" date="2024" name="Plant">
        <title>Genomic evolution and insights into agronomic trait innovations of Sesamum species.</title>
        <authorList>
            <person name="Miao H."/>
            <person name="Wang L."/>
            <person name="Qu L."/>
            <person name="Liu H."/>
            <person name="Sun Y."/>
            <person name="Le M."/>
            <person name="Wang Q."/>
            <person name="Wei S."/>
            <person name="Zheng Y."/>
            <person name="Lin W."/>
            <person name="Duan Y."/>
            <person name="Cao H."/>
            <person name="Xiong S."/>
            <person name="Wang X."/>
            <person name="Wei L."/>
            <person name="Li C."/>
            <person name="Ma Q."/>
            <person name="Ju M."/>
            <person name="Zhao R."/>
            <person name="Li G."/>
            <person name="Mu C."/>
            <person name="Tian Q."/>
            <person name="Mei H."/>
            <person name="Zhang T."/>
            <person name="Gao T."/>
            <person name="Zhang H."/>
        </authorList>
    </citation>
    <scope>NUCLEOTIDE SEQUENCE</scope>
    <source>
        <strain evidence="6">G02</strain>
    </source>
</reference>
<dbReference type="AlphaFoldDB" id="A0AAW2T3S8"/>
<keyword evidence="4" id="KW-0560">Oxidoreductase</keyword>
<evidence type="ECO:0000256" key="5">
    <source>
        <dbReference type="ARBA" id="ARBA00023004"/>
    </source>
</evidence>
<comment type="cofactor">
    <cofactor evidence="1">
        <name>heme</name>
        <dbReference type="ChEBI" id="CHEBI:30413"/>
    </cofactor>
</comment>
<evidence type="ECO:0000313" key="6">
    <source>
        <dbReference type="EMBL" id="KAL0398992.1"/>
    </source>
</evidence>
<evidence type="ECO:0000256" key="3">
    <source>
        <dbReference type="ARBA" id="ARBA00022723"/>
    </source>
</evidence>
<evidence type="ECO:0000256" key="4">
    <source>
        <dbReference type="ARBA" id="ARBA00023002"/>
    </source>
</evidence>
<proteinExistence type="inferred from homology"/>
<keyword evidence="3" id="KW-0479">Metal-binding</keyword>